<dbReference type="Proteomes" id="UP001642360">
    <property type="component" value="Unassembled WGS sequence"/>
</dbReference>
<feature type="region of interest" description="Disordered" evidence="1">
    <location>
        <begin position="1"/>
        <end position="23"/>
    </location>
</feature>
<reference evidence="2 3" key="1">
    <citation type="submission" date="2024-02" db="EMBL/GenBank/DDBJ databases">
        <authorList>
            <person name="Vignale AGUSTIN F."/>
            <person name="Sosa J E."/>
            <person name="Modenutti C."/>
        </authorList>
    </citation>
    <scope>NUCLEOTIDE SEQUENCE [LARGE SCALE GENOMIC DNA]</scope>
</reference>
<name>A0ABC8RKB3_9AQUA</name>
<accession>A0ABC8RKB3</accession>
<evidence type="ECO:0000313" key="3">
    <source>
        <dbReference type="Proteomes" id="UP001642360"/>
    </source>
</evidence>
<dbReference type="EMBL" id="CAUOFW020001464">
    <property type="protein sequence ID" value="CAK9145163.1"/>
    <property type="molecule type" value="Genomic_DNA"/>
</dbReference>
<comment type="caution">
    <text evidence="2">The sequence shown here is derived from an EMBL/GenBank/DDBJ whole genome shotgun (WGS) entry which is preliminary data.</text>
</comment>
<evidence type="ECO:0000256" key="1">
    <source>
        <dbReference type="SAM" id="MobiDB-lite"/>
    </source>
</evidence>
<feature type="compositionally biased region" description="Low complexity" evidence="1">
    <location>
        <begin position="1"/>
        <end position="17"/>
    </location>
</feature>
<organism evidence="2 3">
    <name type="scientific">Ilex paraguariensis</name>
    <name type="common">yerba mate</name>
    <dbReference type="NCBI Taxonomy" id="185542"/>
    <lineage>
        <taxon>Eukaryota</taxon>
        <taxon>Viridiplantae</taxon>
        <taxon>Streptophyta</taxon>
        <taxon>Embryophyta</taxon>
        <taxon>Tracheophyta</taxon>
        <taxon>Spermatophyta</taxon>
        <taxon>Magnoliopsida</taxon>
        <taxon>eudicotyledons</taxon>
        <taxon>Gunneridae</taxon>
        <taxon>Pentapetalae</taxon>
        <taxon>asterids</taxon>
        <taxon>campanulids</taxon>
        <taxon>Aquifoliales</taxon>
        <taxon>Aquifoliaceae</taxon>
        <taxon>Ilex</taxon>
    </lineage>
</organism>
<dbReference type="AlphaFoldDB" id="A0ABC8RKB3"/>
<gene>
    <name evidence="2" type="ORF">ILEXP_LOCUS12958</name>
</gene>
<keyword evidence="3" id="KW-1185">Reference proteome</keyword>
<evidence type="ECO:0000313" key="2">
    <source>
        <dbReference type="EMBL" id="CAK9145163.1"/>
    </source>
</evidence>
<protein>
    <submittedName>
        <fullName evidence="2">Uncharacterized protein</fullName>
    </submittedName>
</protein>
<sequence length="82" mass="8934">MAQRQHAAAINTAAHQAQPREGENWGDYGVAVNGFRRQKRGGNMVSHVDFLTLRLFITTHVGCIPHNPIATMVIAIATVTTP</sequence>
<proteinExistence type="predicted"/>